<reference evidence="4 5" key="1">
    <citation type="submission" date="2017-08" db="EMBL/GenBank/DDBJ databases">
        <title>Complete Genome Sequence of Streptomyces formicae KY5, the formicamycin producer.</title>
        <authorList>
            <person name="Holmes N.A."/>
            <person name="Devine R."/>
            <person name="Qin Z."/>
            <person name="Seipke R.F."/>
            <person name="Wilkinson B."/>
            <person name="Hutchings M.I."/>
        </authorList>
    </citation>
    <scope>NUCLEOTIDE SEQUENCE [LARGE SCALE GENOMIC DNA]</scope>
    <source>
        <strain evidence="4 5">KY5</strain>
    </source>
</reference>
<sequence length="287" mass="29605">MSVRTRRPRVVRTLAAATGTAALVALVGACGADAADDSEPEHRTFALPGKTLTVESGNSALELVPAGSGGKDLKVTRWFDGRSVLGGDTKVTWEMAGDRLKLGMTCSGVIVNCSAKHRVEVPRGVAVTVENKDGQVTANGFHEALKVDTKDGSVSVKGSRGPLSLRSSDGSITVEDSVGPLDLGSSDGSITARGVTSRQVAVSSKDGSVSLELADVPDRVDARSKDGSVDIAVPSGKSKKNGGKVAYDVRTETSDGAVDVSVPRDDNSPHRVSVHSTDGKVTVRTAN</sequence>
<dbReference type="EMBL" id="CP022685">
    <property type="protein sequence ID" value="ATL27449.1"/>
    <property type="molecule type" value="Genomic_DNA"/>
</dbReference>
<organism evidence="4 5">
    <name type="scientific">Streptomyces formicae</name>
    <dbReference type="NCBI Taxonomy" id="1616117"/>
    <lineage>
        <taxon>Bacteria</taxon>
        <taxon>Bacillati</taxon>
        <taxon>Actinomycetota</taxon>
        <taxon>Actinomycetes</taxon>
        <taxon>Kitasatosporales</taxon>
        <taxon>Streptomycetaceae</taxon>
        <taxon>Streptomyces</taxon>
    </lineage>
</organism>
<feature type="region of interest" description="Disordered" evidence="1">
    <location>
        <begin position="152"/>
        <end position="171"/>
    </location>
</feature>
<dbReference type="Pfam" id="PF13349">
    <property type="entry name" value="DUF4097"/>
    <property type="match status" value="1"/>
</dbReference>
<evidence type="ECO:0000256" key="2">
    <source>
        <dbReference type="SAM" id="SignalP"/>
    </source>
</evidence>
<evidence type="ECO:0000256" key="1">
    <source>
        <dbReference type="SAM" id="MobiDB-lite"/>
    </source>
</evidence>
<dbReference type="InterPro" id="IPR025164">
    <property type="entry name" value="Toastrack_DUF4097"/>
</dbReference>
<keyword evidence="5" id="KW-1185">Reference proteome</keyword>
<feature type="region of interest" description="Disordered" evidence="1">
    <location>
        <begin position="223"/>
        <end position="287"/>
    </location>
</feature>
<dbReference type="Proteomes" id="UP000221011">
    <property type="component" value="Chromosome"/>
</dbReference>
<feature type="signal peptide" evidence="2">
    <location>
        <begin position="1"/>
        <end position="34"/>
    </location>
</feature>
<gene>
    <name evidence="4" type="ORF">KY5_2431</name>
</gene>
<dbReference type="RefSeq" id="WP_098242267.1">
    <property type="nucleotide sequence ID" value="NZ_CP022685.1"/>
</dbReference>
<proteinExistence type="predicted"/>
<evidence type="ECO:0000259" key="3">
    <source>
        <dbReference type="Pfam" id="PF13349"/>
    </source>
</evidence>
<dbReference type="KEGG" id="sfk:KY5_2431"/>
<feature type="domain" description="DUF4097" evidence="3">
    <location>
        <begin position="127"/>
        <end position="283"/>
    </location>
</feature>
<evidence type="ECO:0000313" key="4">
    <source>
        <dbReference type="EMBL" id="ATL27449.1"/>
    </source>
</evidence>
<feature type="chain" id="PRO_5012223058" evidence="2">
    <location>
        <begin position="35"/>
        <end position="287"/>
    </location>
</feature>
<protein>
    <submittedName>
        <fullName evidence="4">Lipoprotein</fullName>
    </submittedName>
</protein>
<keyword evidence="4" id="KW-0449">Lipoprotein</keyword>
<accession>A0A291Q6W1</accession>
<evidence type="ECO:0000313" key="5">
    <source>
        <dbReference type="Proteomes" id="UP000221011"/>
    </source>
</evidence>
<dbReference type="AlphaFoldDB" id="A0A291Q6W1"/>
<name>A0A291Q6W1_9ACTN</name>
<keyword evidence="2" id="KW-0732">Signal</keyword>
<dbReference type="PROSITE" id="PS51257">
    <property type="entry name" value="PROKAR_LIPOPROTEIN"/>
    <property type="match status" value="1"/>
</dbReference>